<dbReference type="Gene3D" id="2.60.120.10">
    <property type="entry name" value="Jelly Rolls"/>
    <property type="match status" value="1"/>
</dbReference>
<feature type="domain" description="ChrR-like cupin" evidence="1">
    <location>
        <begin position="16"/>
        <end position="103"/>
    </location>
</feature>
<evidence type="ECO:0000313" key="3">
    <source>
        <dbReference type="Proteomes" id="UP000182661"/>
    </source>
</evidence>
<organism evidence="2 3">
    <name type="scientific">Pararhizobium antarcticum</name>
    <dbReference type="NCBI Taxonomy" id="1798805"/>
    <lineage>
        <taxon>Bacteria</taxon>
        <taxon>Pseudomonadati</taxon>
        <taxon>Pseudomonadota</taxon>
        <taxon>Alphaproteobacteria</taxon>
        <taxon>Hyphomicrobiales</taxon>
        <taxon>Rhizobiaceae</taxon>
        <taxon>Rhizobium/Agrobacterium group</taxon>
        <taxon>Pararhizobium</taxon>
    </lineage>
</organism>
<dbReference type="InterPro" id="IPR014710">
    <property type="entry name" value="RmlC-like_jellyroll"/>
</dbReference>
<evidence type="ECO:0000259" key="1">
    <source>
        <dbReference type="Pfam" id="PF12973"/>
    </source>
</evidence>
<dbReference type="OrthoDB" id="9801227at2"/>
<name>A0A657LYP4_9HYPH</name>
<dbReference type="EMBL" id="LSRP01000001">
    <property type="protein sequence ID" value="OJG01555.1"/>
    <property type="molecule type" value="Genomic_DNA"/>
</dbReference>
<comment type="caution">
    <text evidence="2">The sequence shown here is derived from an EMBL/GenBank/DDBJ whole genome shotgun (WGS) entry which is preliminary data.</text>
</comment>
<sequence>MPETTRESLTAGGWKTLSFEPFRDAVTIHWIQPFETDQPGVALLKYEAGAAVPRHRHMGLETIVVLEGTQSDEAGDYGPGSLVVNREGSEHSVWSDTGCVVLIQWDRPVKILQEELA</sequence>
<dbReference type="AlphaFoldDB" id="A0A657LYP4"/>
<dbReference type="InterPro" id="IPR011051">
    <property type="entry name" value="RmlC_Cupin_sf"/>
</dbReference>
<dbReference type="RefSeq" id="WP_071830994.1">
    <property type="nucleotide sequence ID" value="NZ_LSRP01000001.1"/>
</dbReference>
<accession>A0A657LYP4</accession>
<dbReference type="GO" id="GO:0016787">
    <property type="term" value="F:hydrolase activity"/>
    <property type="evidence" value="ECO:0007669"/>
    <property type="project" value="UniProtKB-KW"/>
</dbReference>
<evidence type="ECO:0000313" key="2">
    <source>
        <dbReference type="EMBL" id="OJG01555.1"/>
    </source>
</evidence>
<dbReference type="SUPFAM" id="SSF51182">
    <property type="entry name" value="RmlC-like cupins"/>
    <property type="match status" value="1"/>
</dbReference>
<protein>
    <submittedName>
        <fullName evidence="2">Allophanate hydrolase</fullName>
    </submittedName>
</protein>
<keyword evidence="3" id="KW-1185">Reference proteome</keyword>
<keyword evidence="2" id="KW-0378">Hydrolase</keyword>
<dbReference type="InterPro" id="IPR025979">
    <property type="entry name" value="ChrR-like_cupin_dom"/>
</dbReference>
<dbReference type="Pfam" id="PF12973">
    <property type="entry name" value="Cupin_7"/>
    <property type="match status" value="1"/>
</dbReference>
<dbReference type="Proteomes" id="UP000182661">
    <property type="component" value="Unassembled WGS sequence"/>
</dbReference>
<gene>
    <name evidence="2" type="ORF">AX760_01190</name>
</gene>
<reference evidence="2 3" key="1">
    <citation type="submission" date="2016-02" db="EMBL/GenBank/DDBJ databases">
        <title>Genome sequencing of a beta-galactosidase producing bacteria Rhizobium sp. 59.</title>
        <authorList>
            <person name="Wang D."/>
            <person name="Kot W."/>
            <person name="Qin Y."/>
            <person name="Hansen L."/>
            <person name="Naqvi K."/>
            <person name="Rensing C."/>
        </authorList>
    </citation>
    <scope>NUCLEOTIDE SEQUENCE [LARGE SCALE GENOMIC DNA]</scope>
    <source>
        <strain evidence="2 3">59</strain>
    </source>
</reference>
<proteinExistence type="predicted"/>